<feature type="domain" description="HTH tetR-type" evidence="6">
    <location>
        <begin position="8"/>
        <end position="68"/>
    </location>
</feature>
<evidence type="ECO:0000256" key="5">
    <source>
        <dbReference type="PROSITE-ProRule" id="PRU00335"/>
    </source>
</evidence>
<reference evidence="7 8" key="1">
    <citation type="submission" date="2022-04" db="EMBL/GenBank/DDBJ databases">
        <authorList>
            <person name="Grouzdev D.S."/>
            <person name="Pantiukh K.S."/>
            <person name="Krutkina M.S."/>
        </authorList>
    </citation>
    <scope>NUCLEOTIDE SEQUENCE [LARGE SCALE GENOMIC DNA]</scope>
    <source>
        <strain evidence="7 8">6x-1</strain>
    </source>
</reference>
<keyword evidence="3 5" id="KW-0238">DNA-binding</keyword>
<dbReference type="Gene3D" id="1.10.357.10">
    <property type="entry name" value="Tetracycline Repressor, domain 2"/>
    <property type="match status" value="1"/>
</dbReference>
<keyword evidence="1" id="KW-0678">Repressor</keyword>
<protein>
    <submittedName>
        <fullName evidence="7">TetR/AcrR family transcriptional regulator</fullName>
    </submittedName>
</protein>
<evidence type="ECO:0000256" key="3">
    <source>
        <dbReference type="ARBA" id="ARBA00023125"/>
    </source>
</evidence>
<evidence type="ECO:0000256" key="1">
    <source>
        <dbReference type="ARBA" id="ARBA00022491"/>
    </source>
</evidence>
<feature type="DNA-binding region" description="H-T-H motif" evidence="5">
    <location>
        <begin position="31"/>
        <end position="50"/>
    </location>
</feature>
<keyword evidence="8" id="KW-1185">Reference proteome</keyword>
<keyword evidence="4" id="KW-0804">Transcription</keyword>
<dbReference type="PANTHER" id="PTHR30055">
    <property type="entry name" value="HTH-TYPE TRANSCRIPTIONAL REGULATOR RUTR"/>
    <property type="match status" value="1"/>
</dbReference>
<dbReference type="RefSeq" id="WP_247030030.1">
    <property type="nucleotide sequence ID" value="NZ_JALKCH010000009.1"/>
</dbReference>
<evidence type="ECO:0000256" key="2">
    <source>
        <dbReference type="ARBA" id="ARBA00023015"/>
    </source>
</evidence>
<dbReference type="Proteomes" id="UP001203284">
    <property type="component" value="Unassembled WGS sequence"/>
</dbReference>
<accession>A0ABT0DDT7</accession>
<keyword evidence="2" id="KW-0805">Transcription regulation</keyword>
<gene>
    <name evidence="7" type="ORF">MWN34_14545</name>
</gene>
<dbReference type="Pfam" id="PF13977">
    <property type="entry name" value="TetR_C_6"/>
    <property type="match status" value="1"/>
</dbReference>
<dbReference type="InterPro" id="IPR036271">
    <property type="entry name" value="Tet_transcr_reg_TetR-rel_C_sf"/>
</dbReference>
<comment type="caution">
    <text evidence="7">The sequence shown here is derived from an EMBL/GenBank/DDBJ whole genome shotgun (WGS) entry which is preliminary data.</text>
</comment>
<dbReference type="EMBL" id="JALKCH010000009">
    <property type="protein sequence ID" value="MCK0198130.1"/>
    <property type="molecule type" value="Genomic_DNA"/>
</dbReference>
<sequence length="215" mass="24154">MPRIVDHDERRRQICDALLDVTAEVGVASATIRGVAERSGWSTGVIGHFFKNRKDLLLGGLRRAAEIHSEHNTRMLSTLEGLQALESILEGAMPLDRRRLAMCRIFFFFYAEAMCDEQLRLEIESYLVGWRRSVARAIRQAQEKGDLQPHLDARSISADLIGLVEGLATHAMLDPSALARLQEFSPIRFWVRRLALPSEAARDDAISDPVHQVVA</sequence>
<evidence type="ECO:0000256" key="4">
    <source>
        <dbReference type="ARBA" id="ARBA00023163"/>
    </source>
</evidence>
<evidence type="ECO:0000313" key="7">
    <source>
        <dbReference type="EMBL" id="MCK0198130.1"/>
    </source>
</evidence>
<dbReference type="InterPro" id="IPR009057">
    <property type="entry name" value="Homeodomain-like_sf"/>
</dbReference>
<evidence type="ECO:0000259" key="6">
    <source>
        <dbReference type="PROSITE" id="PS50977"/>
    </source>
</evidence>
<dbReference type="InterPro" id="IPR050109">
    <property type="entry name" value="HTH-type_TetR-like_transc_reg"/>
</dbReference>
<proteinExistence type="predicted"/>
<dbReference type="SUPFAM" id="SSF48498">
    <property type="entry name" value="Tetracyclin repressor-like, C-terminal domain"/>
    <property type="match status" value="1"/>
</dbReference>
<evidence type="ECO:0000313" key="8">
    <source>
        <dbReference type="Proteomes" id="UP001203284"/>
    </source>
</evidence>
<dbReference type="InterPro" id="IPR001647">
    <property type="entry name" value="HTH_TetR"/>
</dbReference>
<dbReference type="InterPro" id="IPR039538">
    <property type="entry name" value="BetI_C"/>
</dbReference>
<dbReference type="SUPFAM" id="SSF46689">
    <property type="entry name" value="Homeodomain-like"/>
    <property type="match status" value="1"/>
</dbReference>
<dbReference type="PROSITE" id="PS50977">
    <property type="entry name" value="HTH_TETR_2"/>
    <property type="match status" value="1"/>
</dbReference>
<dbReference type="PANTHER" id="PTHR30055:SF234">
    <property type="entry name" value="HTH-TYPE TRANSCRIPTIONAL REGULATOR BETI"/>
    <property type="match status" value="1"/>
</dbReference>
<organism evidence="7 8">
    <name type="scientific">Ancylobacter crimeensis</name>
    <dbReference type="NCBI Taxonomy" id="2579147"/>
    <lineage>
        <taxon>Bacteria</taxon>
        <taxon>Pseudomonadati</taxon>
        <taxon>Pseudomonadota</taxon>
        <taxon>Alphaproteobacteria</taxon>
        <taxon>Hyphomicrobiales</taxon>
        <taxon>Xanthobacteraceae</taxon>
        <taxon>Ancylobacter</taxon>
    </lineage>
</organism>
<name>A0ABT0DDT7_9HYPH</name>